<protein>
    <submittedName>
        <fullName evidence="1">Uncharacterized protein</fullName>
    </submittedName>
</protein>
<sequence>MKNRFRYLNPECEMTLAEGLEEYTSAYSFLNNNDGKTEASAWFRKHDLTHVVFGTLPFEIRGETINDLWTIFGSDVTLKGYARFFSVTQISYNTIIKSYIPRYGNKFWVYWE</sequence>
<gene>
    <name evidence="1" type="ORF">METZ01_LOCUS246857</name>
</gene>
<accession>A0A382I588</accession>
<evidence type="ECO:0000313" key="1">
    <source>
        <dbReference type="EMBL" id="SVB94003.1"/>
    </source>
</evidence>
<reference evidence="1" key="1">
    <citation type="submission" date="2018-05" db="EMBL/GenBank/DDBJ databases">
        <authorList>
            <person name="Lanie J.A."/>
            <person name="Ng W.-L."/>
            <person name="Kazmierczak K.M."/>
            <person name="Andrzejewski T.M."/>
            <person name="Davidsen T.M."/>
            <person name="Wayne K.J."/>
            <person name="Tettelin H."/>
            <person name="Glass J.I."/>
            <person name="Rusch D."/>
            <person name="Podicherti R."/>
            <person name="Tsui H.-C.T."/>
            <person name="Winkler M.E."/>
        </authorList>
    </citation>
    <scope>NUCLEOTIDE SEQUENCE</scope>
</reference>
<feature type="non-terminal residue" evidence="1">
    <location>
        <position position="112"/>
    </location>
</feature>
<proteinExistence type="predicted"/>
<name>A0A382I588_9ZZZZ</name>
<dbReference type="AlphaFoldDB" id="A0A382I588"/>
<dbReference type="EMBL" id="UINC01064900">
    <property type="protein sequence ID" value="SVB94003.1"/>
    <property type="molecule type" value="Genomic_DNA"/>
</dbReference>
<organism evidence="1">
    <name type="scientific">marine metagenome</name>
    <dbReference type="NCBI Taxonomy" id="408172"/>
    <lineage>
        <taxon>unclassified sequences</taxon>
        <taxon>metagenomes</taxon>
        <taxon>ecological metagenomes</taxon>
    </lineage>
</organism>